<dbReference type="EMBL" id="CP014844">
    <property type="protein sequence ID" value="AMR79285.1"/>
    <property type="molecule type" value="Genomic_DNA"/>
</dbReference>
<evidence type="ECO:0000313" key="2">
    <source>
        <dbReference type="Proteomes" id="UP000075238"/>
    </source>
</evidence>
<name>A0A142JMH3_9BURK</name>
<dbReference type="AlphaFoldDB" id="A0A142JMH3"/>
<proteinExistence type="predicted"/>
<organism evidence="1 2">
    <name type="scientific">Cupriavidus nantongensis</name>
    <dbReference type="NCBI Taxonomy" id="1796606"/>
    <lineage>
        <taxon>Bacteria</taxon>
        <taxon>Pseudomonadati</taxon>
        <taxon>Pseudomonadota</taxon>
        <taxon>Betaproteobacteria</taxon>
        <taxon>Burkholderiales</taxon>
        <taxon>Burkholderiaceae</taxon>
        <taxon>Cupriavidus</taxon>
    </lineage>
</organism>
<reference evidence="1 2" key="1">
    <citation type="submission" date="2016-03" db="EMBL/GenBank/DDBJ databases">
        <title>Complete genome sequence of a novel chlorpyrifos degrading bacterium, Cupriavidus nantongensis sp. X1.</title>
        <authorList>
            <person name="Fang L."/>
        </authorList>
    </citation>
    <scope>NUCLEOTIDE SEQUENCE [LARGE SCALE GENOMIC DNA]</scope>
    <source>
        <strain evidence="1 2">X1</strain>
    </source>
</reference>
<accession>A0A142JMH3</accession>
<dbReference type="OrthoDB" id="6871774at2"/>
<protein>
    <submittedName>
        <fullName evidence="1">Uncharacterized protein</fullName>
    </submittedName>
</protein>
<evidence type="ECO:0000313" key="1">
    <source>
        <dbReference type="EMBL" id="AMR79285.1"/>
    </source>
</evidence>
<dbReference type="RefSeq" id="WP_062801155.1">
    <property type="nucleotide sequence ID" value="NZ_CP014844.1"/>
</dbReference>
<dbReference type="Proteomes" id="UP000075238">
    <property type="component" value="Chromosome 1"/>
</dbReference>
<dbReference type="KEGG" id="cnan:A2G96_16935"/>
<keyword evidence="2" id="KW-1185">Reference proteome</keyword>
<sequence length="214" mass="23582">MSFSLSTSIADVVRNQYSVYARQVPFAAALALTRTAQRAAEAEEQALQRSFESPTPFTLRAIGVQRATKQNLAAAVFVKDRQAAYLRPEIEGGRRELKTFEQMFQGGYVVPAAGVKRNQYGNVSKATIKRIAGELNTSGNAKRYFRGVPRGHNLPAGIYARVNNNTSIVPLMVFARDPIYEKRFQFSEVAELAARDGFEAEMAAAWAQALASAR</sequence>
<dbReference type="STRING" id="1796606.A2G96_16935"/>
<gene>
    <name evidence="1" type="ORF">A2G96_16935</name>
</gene>